<dbReference type="EMBL" id="CP034672">
    <property type="protein sequence ID" value="AZS26387.1"/>
    <property type="molecule type" value="Genomic_DNA"/>
</dbReference>
<name>A0A7U6FS01_VIBAN</name>
<dbReference type="Proteomes" id="UP000256923">
    <property type="component" value="Chromosome 1"/>
</dbReference>
<dbReference type="EMBL" id="CP034672">
    <property type="protein sequence ID" value="AZS26234.1"/>
    <property type="molecule type" value="Genomic_DNA"/>
</dbReference>
<dbReference type="Proteomes" id="UP000726136">
    <property type="component" value="Unassembled WGS sequence"/>
</dbReference>
<reference evidence="1 4" key="1">
    <citation type="submission" date="2018-12" db="EMBL/GenBank/DDBJ databases">
        <title>Characterization and Draft Genome of Vibrio anguillarum J360 Marine Pathogen Isolated from an Outbreak in Lumpfish (Cyclopterus lumpus).</title>
        <authorList>
            <person name="Vasquez J.I."/>
            <person name="Cao T."/>
            <person name="Chakraborty S."/>
            <person name="Gnanagobal H."/>
            <person name="Wescot J."/>
            <person name="Boyce D."/>
            <person name="Santander J."/>
        </authorList>
    </citation>
    <scope>NUCLEOTIDE SEQUENCE [LARGE SCALE GENOMIC DNA]</scope>
    <source>
        <strain evidence="1 4">J360</strain>
    </source>
</reference>
<dbReference type="AlphaFoldDB" id="A0A7U6FS01"/>
<organism evidence="1 4">
    <name type="scientific">Vibrio anguillarum</name>
    <name type="common">Listonella anguillarum</name>
    <dbReference type="NCBI Taxonomy" id="55601"/>
    <lineage>
        <taxon>Bacteria</taxon>
        <taxon>Pseudomonadati</taxon>
        <taxon>Pseudomonadota</taxon>
        <taxon>Gammaproteobacteria</taxon>
        <taxon>Vibrionales</taxon>
        <taxon>Vibrionaceae</taxon>
        <taxon>Vibrio</taxon>
    </lineage>
</organism>
<evidence type="ECO:0000313" key="4">
    <source>
        <dbReference type="Proteomes" id="UP000256923"/>
    </source>
</evidence>
<evidence type="ECO:0000313" key="3">
    <source>
        <dbReference type="EMBL" id="MBF4374515.1"/>
    </source>
</evidence>
<evidence type="ECO:0000313" key="2">
    <source>
        <dbReference type="EMBL" id="AZS26387.1"/>
    </source>
</evidence>
<evidence type="ECO:0000313" key="5">
    <source>
        <dbReference type="Proteomes" id="UP000726136"/>
    </source>
</evidence>
<accession>A0A7U6FS01</accession>
<evidence type="ECO:0000313" key="1">
    <source>
        <dbReference type="EMBL" id="AZS26234.1"/>
    </source>
</evidence>
<sequence>MYLNAKEIKRLAEYALGITIEDNGLGVDDSELEDFEYLIESNVDVQDDDGKVTRYRHTVKCDGCDSNEVVPIS</sequence>
<keyword evidence="5" id="KW-1185">Reference proteome</keyword>
<proteinExistence type="predicted"/>
<dbReference type="EMBL" id="RDPI01000019">
    <property type="protein sequence ID" value="MBF4374515.1"/>
    <property type="molecule type" value="Genomic_DNA"/>
</dbReference>
<gene>
    <name evidence="1" type="ORF">DYL72_15105</name>
    <name evidence="2" type="ORF">DYL72_15905</name>
    <name evidence="3" type="ORF">EAY46_15705</name>
</gene>
<reference evidence="3 5" key="2">
    <citation type="journal article" date="2021" name="PeerJ">
        <title>Analysis of 44 Vibrio anguillarum genomes reveals high genetic diversity.</title>
        <authorList>
            <person name="Hansen M.J."/>
            <person name="Dalsgaard I."/>
        </authorList>
    </citation>
    <scope>NUCLEOTIDE SEQUENCE [LARGE SCALE GENOMIC DNA]</scope>
    <source>
        <strain evidence="3 5">040915-1/1B</strain>
    </source>
</reference>
<protein>
    <submittedName>
        <fullName evidence="1">Uncharacterized protein</fullName>
    </submittedName>
</protein>
<dbReference type="RefSeq" id="WP_116285069.1">
    <property type="nucleotide sequence ID" value="NZ_CP034672.1"/>
</dbReference>